<dbReference type="Proteomes" id="UP001165189">
    <property type="component" value="Unassembled WGS sequence"/>
</dbReference>
<comment type="similarity">
    <text evidence="2">Belongs to the CWC25 family.</text>
</comment>
<evidence type="ECO:0000256" key="11">
    <source>
        <dbReference type="SAM" id="MobiDB-lite"/>
    </source>
</evidence>
<gene>
    <name evidence="13" type="ORF">Aory05_001154100</name>
</gene>
<evidence type="ECO:0000256" key="1">
    <source>
        <dbReference type="ARBA" id="ARBA00004123"/>
    </source>
</evidence>
<protein>
    <submittedName>
        <fullName evidence="13">Unnamed protein product</fullName>
    </submittedName>
</protein>
<feature type="compositionally biased region" description="Polar residues" evidence="11">
    <location>
        <begin position="734"/>
        <end position="745"/>
    </location>
</feature>
<dbReference type="PANTHER" id="PTHR16196:SF0">
    <property type="entry name" value="PRE-MRNA-SPLICING FACTOR CWC25 HOMOLOG"/>
    <property type="match status" value="1"/>
</dbReference>
<dbReference type="PROSITE" id="PS50002">
    <property type="entry name" value="SH3"/>
    <property type="match status" value="1"/>
</dbReference>
<feature type="compositionally biased region" description="Acidic residues" evidence="11">
    <location>
        <begin position="374"/>
        <end position="389"/>
    </location>
</feature>
<sequence length="1630" mass="181881">MSSPPFTVKAVFEYSSSHEDDLTFSIGQIITVTAEEDAEWYYGEYTNESGSKTEGIFPKNFVEKYDPPAPPRPTRPSRPKKEADVAPPPAPVAVETPVESHPPPEPEVEEAPADEPRSVPNPPQSPPPPSEPSLSEVASPPKPAPAPAYQPSSPEAREPAPKASPKPPPPAVAEKPASSSFRDRIAAFNKPAAPPVAPFKPGGWSSGGSNTFIKKPFVAPPPSKNAYVPPPREAPPKIYKREEDPDVQESVSREPPASESRPAPIETTENKEEDQPKPTSLKERIALLQKQQMEQAARHAEAAQKKEKPKKPPPKKRAESYEGAAPAEEPSAERPGSMESARDPSVDTVKPDALPVPQPPMSPPPAREPASDANDADDSAAADIEDAEETSTSKEDYDERARAESRHVAQPQEQKGEESEKDGRDDNEEEEEEEEEEIDPEVKRRMELRERMAKMSGGMGMMGFFGPPGGMPLPGAAPRKPKATTEPERSNRDVEPTSPAAAPPVPVMALPGMNTTKPAAPPTVEKEEEEAPTTPLAEQHPAEEVPDVEEVVPEEPPRPVSSDRAPAPQGMKNGFISCLMIPKTHEVCFVERSAPPLPPLETRPVPPPVPQGQPLSPPPVPELPPPVKNSTSGDPGEESDDELSVHAQNLSLNAAATDRSASPPSVPAPPIPDHVDSRRLSTYDATSPKSPTFSSEKRFSRQPPPIPANPPIPSQTRPPPPPPPGDLRRRSTADSRVSAASQLRQTGEEVEGEVTEYDGDYDTDIASGAKFKDALKAHGRDSSIDEDTITDDHSLQSPRSPHETRLPPPPPPSAPRAVPPPPPVQPPRSAGRASMESPRGPPPPPPPPHRELSYGDDDEYDPYRYTTPQHGLPSPRAPPVPAERRSVVPPVAQPENVDDSDDMYEASPVQSPPLPPVPTSPERRSSVAPPPPPSMPPPSAAPQPPSTSRSNRASLDVPRGPSNLRRSMDINRPSVDQGYIAMDVDLAEHTLWWAQPNNPPPAFQNRKDVLFEFEDSGPANRSGSSTVTKEVYILFIDYSQTIITVNFDARNPSDATLEQRHEAPPLQPRQDQLENAHLQIGTRIATAVNGIQNTTVADGTPFGLVQHLLSPITDALHPVGTRAYGALVYSNLANASVQQNDEIRAGDIVSFRNTRFQGHRGTMHQKYSAEVGKPDHVGIVVDWDGTKKKIRAWEQGRESKKVKVESFKLNDLRSGECKVWRRVWSEEKRALEERKKVEQLRRERDEERQIQELQRLQEDSGKPRQHNRVDWMYQAPSSATGHYSEEMEGYLLGKRRIDGILLKHDDNKKLEKGADLMGAPAAAQPVVGTGNPRDMMTKVMADPLMEIRKREQAAYENAVKEAAVRGKVIARGEKEKERERERDRGHRRSRRYSDEEADSRRHRHRSHRHRSRSPASPERLSHRRRRDERDDRDRRDRDRDRERRSDRDRRDRDDRDYRSSRREDRDERHDRPSRRDSLRDRSPSPRADHRHSDRRRTDDRNNDYSRDHDRRDRPYRHNDRDRRDNRGPRDSYTRDRPNDAGAGDTNKAKELEEERKRKLAEMLNNADEMEDTRRQRIADVTAMEEKKREEDEKQRSEKGRFVAGLHRQLQEDNLDDRIKRSRGGLARMED</sequence>
<feature type="region of interest" description="Disordered" evidence="11">
    <location>
        <begin position="594"/>
        <end position="971"/>
    </location>
</feature>
<keyword evidence="8" id="KW-0539">Nucleus</keyword>
<feature type="coiled-coil region" evidence="10">
    <location>
        <begin position="1223"/>
        <end position="1256"/>
    </location>
</feature>
<dbReference type="InterPro" id="IPR036028">
    <property type="entry name" value="SH3-like_dom_sf"/>
</dbReference>
<feature type="compositionally biased region" description="Pro residues" evidence="11">
    <location>
        <begin position="702"/>
        <end position="725"/>
    </location>
</feature>
<evidence type="ECO:0000256" key="5">
    <source>
        <dbReference type="ARBA" id="ARBA00022728"/>
    </source>
</evidence>
<evidence type="ECO:0000256" key="8">
    <source>
        <dbReference type="ARBA" id="ARBA00023242"/>
    </source>
</evidence>
<feature type="compositionally biased region" description="Polar residues" evidence="11">
    <location>
        <begin position="683"/>
        <end position="694"/>
    </location>
</feature>
<feature type="compositionally biased region" description="Basic and acidic residues" evidence="11">
    <location>
        <begin position="1427"/>
        <end position="1538"/>
    </location>
</feature>
<evidence type="ECO:0000256" key="4">
    <source>
        <dbReference type="ARBA" id="ARBA00022664"/>
    </source>
</evidence>
<feature type="region of interest" description="Disordered" evidence="11">
    <location>
        <begin position="1373"/>
        <end position="1630"/>
    </location>
</feature>
<feature type="compositionally biased region" description="Acidic residues" evidence="11">
    <location>
        <begin position="544"/>
        <end position="553"/>
    </location>
</feature>
<dbReference type="SUPFAM" id="SSF50044">
    <property type="entry name" value="SH3-domain"/>
    <property type="match status" value="1"/>
</dbReference>
<dbReference type="CDD" id="cd11887">
    <property type="entry name" value="SH3_Bbc1"/>
    <property type="match status" value="1"/>
</dbReference>
<evidence type="ECO:0000256" key="3">
    <source>
        <dbReference type="ARBA" id="ARBA00022443"/>
    </source>
</evidence>
<dbReference type="EMBL" id="BSYB01000067">
    <property type="protein sequence ID" value="GMG53234.1"/>
    <property type="molecule type" value="Genomic_DNA"/>
</dbReference>
<feature type="compositionally biased region" description="Basic and acidic residues" evidence="11">
    <location>
        <begin position="268"/>
        <end position="285"/>
    </location>
</feature>
<feature type="region of interest" description="Disordered" evidence="11">
    <location>
        <begin position="47"/>
        <end position="573"/>
    </location>
</feature>
<feature type="compositionally biased region" description="Basic residues" evidence="11">
    <location>
        <begin position="1400"/>
        <end position="1412"/>
    </location>
</feature>
<reference evidence="13" key="1">
    <citation type="submission" date="2023-04" db="EMBL/GenBank/DDBJ databases">
        <title>Aspergillus oryzae var. brunneus NBRC 4377.</title>
        <authorList>
            <person name="Ichikawa N."/>
            <person name="Sato H."/>
            <person name="Tonouchi N."/>
        </authorList>
    </citation>
    <scope>NUCLEOTIDE SEQUENCE</scope>
    <source>
        <strain evidence="13">NBRC 4377</strain>
    </source>
</reference>
<comment type="subcellular location">
    <subcellularLocation>
        <location evidence="1">Nucleus</location>
    </subcellularLocation>
</comment>
<feature type="compositionally biased region" description="Pro residues" evidence="11">
    <location>
        <begin position="119"/>
        <end position="131"/>
    </location>
</feature>
<feature type="compositionally biased region" description="Basic and acidic residues" evidence="11">
    <location>
        <begin position="440"/>
        <end position="453"/>
    </location>
</feature>
<feature type="compositionally biased region" description="Basic and acidic residues" evidence="11">
    <location>
        <begin position="414"/>
        <end position="424"/>
    </location>
</feature>
<dbReference type="InterPro" id="IPR022209">
    <property type="entry name" value="CWC25"/>
</dbReference>
<dbReference type="InterPro" id="IPR001452">
    <property type="entry name" value="SH3_domain"/>
</dbReference>
<evidence type="ECO:0000256" key="7">
    <source>
        <dbReference type="ARBA" id="ARBA00023187"/>
    </source>
</evidence>
<dbReference type="Pfam" id="PF00018">
    <property type="entry name" value="SH3_1"/>
    <property type="match status" value="1"/>
</dbReference>
<comment type="caution">
    <text evidence="13">The sequence shown here is derived from an EMBL/GenBank/DDBJ whole genome shotgun (WGS) entry which is preliminary data.</text>
</comment>
<accession>A0ABQ6L953</accession>
<feature type="compositionally biased region" description="Pro residues" evidence="11">
    <location>
        <begin position="67"/>
        <end position="76"/>
    </location>
</feature>
<feature type="compositionally biased region" description="Pro residues" evidence="11">
    <location>
        <begin position="354"/>
        <end position="367"/>
    </location>
</feature>
<keyword evidence="5" id="KW-0747">Spliceosome</keyword>
<feature type="compositionally biased region" description="Basic and acidic residues" evidence="11">
    <location>
        <begin position="391"/>
        <end position="407"/>
    </location>
</feature>
<feature type="compositionally biased region" description="Gly residues" evidence="11">
    <location>
        <begin position="457"/>
        <end position="468"/>
    </location>
</feature>
<keyword evidence="7" id="KW-0508">mRNA splicing</keyword>
<dbReference type="Pfam" id="PF12542">
    <property type="entry name" value="CWC25"/>
    <property type="match status" value="1"/>
</dbReference>
<dbReference type="PANTHER" id="PTHR16196">
    <property type="entry name" value="CELL CYCLE CONTROL PROTEIN CWF25"/>
    <property type="match status" value="1"/>
</dbReference>
<keyword evidence="3 9" id="KW-0728">SH3 domain</keyword>
<feature type="compositionally biased region" description="Acidic residues" evidence="11">
    <location>
        <begin position="425"/>
        <end position="439"/>
    </location>
</feature>
<evidence type="ECO:0000259" key="12">
    <source>
        <dbReference type="PROSITE" id="PS50002"/>
    </source>
</evidence>
<feature type="compositionally biased region" description="Low complexity" evidence="11">
    <location>
        <begin position="172"/>
        <end position="191"/>
    </location>
</feature>
<evidence type="ECO:0000313" key="14">
    <source>
        <dbReference type="Proteomes" id="UP001165189"/>
    </source>
</evidence>
<feature type="compositionally biased region" description="Basic and acidic residues" evidence="11">
    <location>
        <begin position="1546"/>
        <end position="1560"/>
    </location>
</feature>
<name>A0ABQ6L953_ASPOZ</name>
<feature type="compositionally biased region" description="Basic and acidic residues" evidence="11">
    <location>
        <begin position="770"/>
        <end position="783"/>
    </location>
</feature>
<evidence type="ECO:0000256" key="2">
    <source>
        <dbReference type="ARBA" id="ARBA00006695"/>
    </source>
</evidence>
<dbReference type="Pfam" id="PF25459">
    <property type="entry name" value="AIM3_BBC1_C"/>
    <property type="match status" value="1"/>
</dbReference>
<keyword evidence="14" id="KW-1185">Reference proteome</keyword>
<evidence type="ECO:0000256" key="9">
    <source>
        <dbReference type="PROSITE-ProRule" id="PRU00192"/>
    </source>
</evidence>
<keyword evidence="6 10" id="KW-0175">Coiled coil</keyword>
<evidence type="ECO:0000256" key="6">
    <source>
        <dbReference type="ARBA" id="ARBA00023054"/>
    </source>
</evidence>
<feature type="compositionally biased region" description="Pro residues" evidence="11">
    <location>
        <begin position="806"/>
        <end position="826"/>
    </location>
</feature>
<keyword evidence="4" id="KW-0507">mRNA processing</keyword>
<feature type="compositionally biased region" description="Pro residues" evidence="11">
    <location>
        <begin position="218"/>
        <end position="233"/>
    </location>
</feature>
<feature type="compositionally biased region" description="Pro residues" evidence="11">
    <location>
        <begin position="162"/>
        <end position="171"/>
    </location>
</feature>
<feature type="compositionally biased region" description="Acidic residues" evidence="11">
    <location>
        <begin position="748"/>
        <end position="763"/>
    </location>
</feature>
<evidence type="ECO:0000256" key="10">
    <source>
        <dbReference type="SAM" id="Coils"/>
    </source>
</evidence>
<dbReference type="InterPro" id="IPR051376">
    <property type="entry name" value="CWC25_splicing_factor"/>
</dbReference>
<feature type="compositionally biased region" description="Basic and acidic residues" evidence="11">
    <location>
        <begin position="296"/>
        <end position="306"/>
    </location>
</feature>
<proteinExistence type="inferred from homology"/>
<dbReference type="Gene3D" id="2.30.30.40">
    <property type="entry name" value="SH3 Domains"/>
    <property type="match status" value="1"/>
</dbReference>
<feature type="domain" description="SH3" evidence="12">
    <location>
        <begin position="3"/>
        <end position="67"/>
    </location>
</feature>
<feature type="compositionally biased region" description="Pro residues" evidence="11">
    <location>
        <begin position="595"/>
        <end position="627"/>
    </location>
</feature>
<feature type="compositionally biased region" description="Basic and acidic residues" evidence="11">
    <location>
        <begin position="1571"/>
        <end position="1600"/>
    </location>
</feature>
<organism evidence="13 14">
    <name type="scientific">Aspergillus oryzae var. brunneus</name>
    <dbReference type="NCBI Taxonomy" id="332754"/>
    <lineage>
        <taxon>Eukaryota</taxon>
        <taxon>Fungi</taxon>
        <taxon>Dikarya</taxon>
        <taxon>Ascomycota</taxon>
        <taxon>Pezizomycotina</taxon>
        <taxon>Eurotiomycetes</taxon>
        <taxon>Eurotiomycetidae</taxon>
        <taxon>Eurotiales</taxon>
        <taxon>Aspergillaceae</taxon>
        <taxon>Aspergillus</taxon>
        <taxon>Aspergillus subgen. Circumdati</taxon>
    </lineage>
</organism>
<dbReference type="InterPro" id="IPR057402">
    <property type="entry name" value="AIM3_BBC1_C"/>
</dbReference>
<feature type="compositionally biased region" description="Basic and acidic residues" evidence="11">
    <location>
        <begin position="483"/>
        <end position="495"/>
    </location>
</feature>
<dbReference type="InterPro" id="IPR035552">
    <property type="entry name" value="Mti1_SH3"/>
</dbReference>
<feature type="compositionally biased region" description="Pro residues" evidence="11">
    <location>
        <begin position="910"/>
        <end position="919"/>
    </location>
</feature>
<feature type="compositionally biased region" description="Low complexity" evidence="11">
    <location>
        <begin position="321"/>
        <end position="337"/>
    </location>
</feature>
<dbReference type="SMART" id="SM00326">
    <property type="entry name" value="SH3"/>
    <property type="match status" value="1"/>
</dbReference>
<evidence type="ECO:0000313" key="13">
    <source>
        <dbReference type="EMBL" id="GMG53234.1"/>
    </source>
</evidence>
<feature type="compositionally biased region" description="Basic and acidic residues" evidence="11">
    <location>
        <begin position="790"/>
        <end position="805"/>
    </location>
</feature>
<feature type="compositionally biased region" description="Pro residues" evidence="11">
    <location>
        <begin position="928"/>
        <end position="945"/>
    </location>
</feature>
<feature type="compositionally biased region" description="Basic and acidic residues" evidence="11">
    <location>
        <begin position="1373"/>
        <end position="1384"/>
    </location>
</feature>